<feature type="domain" description="M23ase beta-sheet core" evidence="2">
    <location>
        <begin position="153"/>
        <end position="252"/>
    </location>
</feature>
<protein>
    <submittedName>
        <fullName evidence="3">Metalloendopeptidase-like membrane protein</fullName>
    </submittedName>
</protein>
<dbReference type="InterPro" id="IPR050570">
    <property type="entry name" value="Cell_wall_metabolism_enzyme"/>
</dbReference>
<evidence type="ECO:0000256" key="1">
    <source>
        <dbReference type="SAM" id="Phobius"/>
    </source>
</evidence>
<dbReference type="Gene3D" id="2.70.70.10">
    <property type="entry name" value="Glucose Permease (Domain IIA)"/>
    <property type="match status" value="1"/>
</dbReference>
<dbReference type="AlphaFoldDB" id="I4D7N4"/>
<dbReference type="RefSeq" id="WP_014827801.1">
    <property type="nucleotide sequence ID" value="NC_018068.1"/>
</dbReference>
<organism evidence="3 4">
    <name type="scientific">Desulfosporosinus acidiphilus (strain DSM 22704 / JCM 16185 / SJ4)</name>
    <dbReference type="NCBI Taxonomy" id="646529"/>
    <lineage>
        <taxon>Bacteria</taxon>
        <taxon>Bacillati</taxon>
        <taxon>Bacillota</taxon>
        <taxon>Clostridia</taxon>
        <taxon>Eubacteriales</taxon>
        <taxon>Desulfitobacteriaceae</taxon>
        <taxon>Desulfosporosinus</taxon>
    </lineage>
</organism>
<dbReference type="OrthoDB" id="9810477at2"/>
<dbReference type="PANTHER" id="PTHR21666:SF270">
    <property type="entry name" value="MUREIN HYDROLASE ACTIVATOR ENVC"/>
    <property type="match status" value="1"/>
</dbReference>
<evidence type="ECO:0000259" key="2">
    <source>
        <dbReference type="Pfam" id="PF01551"/>
    </source>
</evidence>
<reference evidence="3 4" key="1">
    <citation type="journal article" date="2012" name="J. Bacteriol.">
        <title>Complete genome sequences of Desulfosporosinus orientis DSM765T, Desulfosporosinus youngiae DSM17734T, Desulfosporosinus meridiei DSM13257T, and Desulfosporosinus acidiphilus DSM22704T.</title>
        <authorList>
            <person name="Pester M."/>
            <person name="Brambilla E."/>
            <person name="Alazard D."/>
            <person name="Rattei T."/>
            <person name="Weinmaier T."/>
            <person name="Han J."/>
            <person name="Lucas S."/>
            <person name="Lapidus A."/>
            <person name="Cheng J.F."/>
            <person name="Goodwin L."/>
            <person name="Pitluck S."/>
            <person name="Peters L."/>
            <person name="Ovchinnikova G."/>
            <person name="Teshima H."/>
            <person name="Detter J.C."/>
            <person name="Han C.S."/>
            <person name="Tapia R."/>
            <person name="Land M.L."/>
            <person name="Hauser L."/>
            <person name="Kyrpides N.C."/>
            <person name="Ivanova N.N."/>
            <person name="Pagani I."/>
            <person name="Huntmann M."/>
            <person name="Wei C.L."/>
            <person name="Davenport K.W."/>
            <person name="Daligault H."/>
            <person name="Chain P.S."/>
            <person name="Chen A."/>
            <person name="Mavromatis K."/>
            <person name="Markowitz V."/>
            <person name="Szeto E."/>
            <person name="Mikhailova N."/>
            <person name="Pati A."/>
            <person name="Wagner M."/>
            <person name="Woyke T."/>
            <person name="Ollivier B."/>
            <person name="Klenk H.P."/>
            <person name="Spring S."/>
            <person name="Loy A."/>
        </authorList>
    </citation>
    <scope>NUCLEOTIDE SEQUENCE [LARGE SCALE GENOMIC DNA]</scope>
    <source>
        <strain evidence="4">DSM 22704 / JCM 16185 / SJ4</strain>
    </source>
</reference>
<accession>I4D7N4</accession>
<keyword evidence="1" id="KW-1133">Transmembrane helix</keyword>
<dbReference type="Proteomes" id="UP000002892">
    <property type="component" value="Chromosome"/>
</dbReference>
<dbReference type="EMBL" id="CP003639">
    <property type="protein sequence ID" value="AFM41808.1"/>
    <property type="molecule type" value="Genomic_DNA"/>
</dbReference>
<dbReference type="InterPro" id="IPR016047">
    <property type="entry name" value="M23ase_b-sheet_dom"/>
</dbReference>
<dbReference type="eggNOG" id="COG0739">
    <property type="taxonomic scope" value="Bacteria"/>
</dbReference>
<dbReference type="CDD" id="cd12797">
    <property type="entry name" value="M23_peptidase"/>
    <property type="match status" value="1"/>
</dbReference>
<name>I4D7N4_DESAJ</name>
<proteinExistence type="predicted"/>
<dbReference type="InterPro" id="IPR011055">
    <property type="entry name" value="Dup_hybrid_motif"/>
</dbReference>
<dbReference type="SUPFAM" id="SSF51261">
    <property type="entry name" value="Duplicated hybrid motif"/>
    <property type="match status" value="1"/>
</dbReference>
<feature type="transmembrane region" description="Helical" evidence="1">
    <location>
        <begin position="12"/>
        <end position="30"/>
    </location>
</feature>
<evidence type="ECO:0000313" key="3">
    <source>
        <dbReference type="EMBL" id="AFM41808.1"/>
    </source>
</evidence>
<keyword evidence="1" id="KW-0812">Transmembrane</keyword>
<dbReference type="Pfam" id="PF01551">
    <property type="entry name" value="Peptidase_M23"/>
    <property type="match status" value="1"/>
</dbReference>
<dbReference type="STRING" id="646529.Desaci_2896"/>
<dbReference type="KEGG" id="dai:Desaci_2896"/>
<dbReference type="GO" id="GO:0004222">
    <property type="term" value="F:metalloendopeptidase activity"/>
    <property type="evidence" value="ECO:0007669"/>
    <property type="project" value="TreeGrafter"/>
</dbReference>
<gene>
    <name evidence="3" type="ordered locus">Desaci_2896</name>
</gene>
<dbReference type="PANTHER" id="PTHR21666">
    <property type="entry name" value="PEPTIDASE-RELATED"/>
    <property type="match status" value="1"/>
</dbReference>
<sequence>METKVQSNLMVIISQIIVLMMVALVLWNILHRPPSQDKDIYPYLRSISPSLVIQCSQEYQAKKTVSWEDLLAIRSTLTEDIARPLIEQLQNSVAFVNLNWGTIPSQTVKTVTRHRKILLRYQFFTPGRYKFPVVGKTWYEDSFGSDREGGKRTHEGTDLFSPEGTPIINICQGRVEQLGWNRLGGERVGVRGDDGNYYYYAHLQVISPKLVKGKHIEKGEDIGRMGHTGDALTTPDHLHLGIELPNGQWLNPYPFLVVWQYWDKQGN</sequence>
<keyword evidence="1" id="KW-0472">Membrane</keyword>
<evidence type="ECO:0000313" key="4">
    <source>
        <dbReference type="Proteomes" id="UP000002892"/>
    </source>
</evidence>
<keyword evidence="4" id="KW-1185">Reference proteome</keyword>
<dbReference type="HOGENOM" id="CLU_1022061_0_0_9"/>